<accession>A0A345Z256</accession>
<dbReference type="InterPro" id="IPR018095">
    <property type="entry name" value="Thymidylate_kin_CS"/>
</dbReference>
<dbReference type="InterPro" id="IPR027417">
    <property type="entry name" value="P-loop_NTPase"/>
</dbReference>
<dbReference type="KEGG" id="salx:SALLE_v1c00090"/>
<evidence type="ECO:0000256" key="1">
    <source>
        <dbReference type="ARBA" id="ARBA00009776"/>
    </source>
</evidence>
<dbReference type="InterPro" id="IPR018094">
    <property type="entry name" value="Thymidylate_kinase"/>
</dbReference>
<feature type="binding site" evidence="11">
    <location>
        <begin position="8"/>
        <end position="15"/>
    </location>
    <ligand>
        <name>ATP</name>
        <dbReference type="ChEBI" id="CHEBI:30616"/>
    </ligand>
</feature>
<dbReference type="NCBIfam" id="TIGR00041">
    <property type="entry name" value="DTMP_kinase"/>
    <property type="match status" value="1"/>
</dbReference>
<reference evidence="13 14" key="1">
    <citation type="submission" date="2018-07" db="EMBL/GenBank/DDBJ databases">
        <title>Complete genome sequence of Spiroplasma alleghenense PLHS-1 (ATCC 51752).</title>
        <authorList>
            <person name="Chou L."/>
            <person name="Lee T.-Y."/>
            <person name="Tsai Y.-M."/>
            <person name="Kuo C.-H."/>
        </authorList>
    </citation>
    <scope>NUCLEOTIDE SEQUENCE [LARGE SCALE GENOMIC DNA]</scope>
    <source>
        <strain evidence="13 14">PLHS-1</strain>
    </source>
</reference>
<dbReference type="Pfam" id="PF02223">
    <property type="entry name" value="Thymidylate_kin"/>
    <property type="match status" value="1"/>
</dbReference>
<comment type="catalytic activity">
    <reaction evidence="9 11">
        <text>dTMP + ATP = dTDP + ADP</text>
        <dbReference type="Rhea" id="RHEA:13517"/>
        <dbReference type="ChEBI" id="CHEBI:30616"/>
        <dbReference type="ChEBI" id="CHEBI:58369"/>
        <dbReference type="ChEBI" id="CHEBI:63528"/>
        <dbReference type="ChEBI" id="CHEBI:456216"/>
        <dbReference type="EC" id="2.7.4.9"/>
    </reaction>
</comment>
<dbReference type="Gene3D" id="3.40.50.300">
    <property type="entry name" value="P-loop containing nucleotide triphosphate hydrolases"/>
    <property type="match status" value="1"/>
</dbReference>
<dbReference type="PROSITE" id="PS01331">
    <property type="entry name" value="THYMIDYLATE_KINASE"/>
    <property type="match status" value="1"/>
</dbReference>
<keyword evidence="8 11" id="KW-0067">ATP-binding</keyword>
<dbReference type="FunFam" id="3.40.50.300:FF:000225">
    <property type="entry name" value="Thymidylate kinase"/>
    <property type="match status" value="1"/>
</dbReference>
<dbReference type="OrthoDB" id="9774907at2"/>
<proteinExistence type="inferred from homology"/>
<keyword evidence="14" id="KW-1185">Reference proteome</keyword>
<dbReference type="PANTHER" id="PTHR10344:SF4">
    <property type="entry name" value="UMP-CMP KINASE 2, MITOCHONDRIAL"/>
    <property type="match status" value="1"/>
</dbReference>
<dbReference type="Proteomes" id="UP000254792">
    <property type="component" value="Chromosome"/>
</dbReference>
<dbReference type="HAMAP" id="MF_00165">
    <property type="entry name" value="Thymidylate_kinase"/>
    <property type="match status" value="1"/>
</dbReference>
<evidence type="ECO:0000256" key="2">
    <source>
        <dbReference type="ARBA" id="ARBA00012980"/>
    </source>
</evidence>
<evidence type="ECO:0000256" key="8">
    <source>
        <dbReference type="ARBA" id="ARBA00022840"/>
    </source>
</evidence>
<dbReference type="GO" id="GO:0006235">
    <property type="term" value="P:dTTP biosynthetic process"/>
    <property type="evidence" value="ECO:0007669"/>
    <property type="project" value="UniProtKB-UniRule"/>
</dbReference>
<evidence type="ECO:0000256" key="6">
    <source>
        <dbReference type="ARBA" id="ARBA00022741"/>
    </source>
</evidence>
<dbReference type="AlphaFoldDB" id="A0A345Z256"/>
<evidence type="ECO:0000256" key="10">
    <source>
        <dbReference type="ARBA" id="ARBA00057735"/>
    </source>
</evidence>
<keyword evidence="6 11" id="KW-0547">Nucleotide-binding</keyword>
<dbReference type="GO" id="GO:0006227">
    <property type="term" value="P:dUDP biosynthetic process"/>
    <property type="evidence" value="ECO:0007669"/>
    <property type="project" value="TreeGrafter"/>
</dbReference>
<dbReference type="GO" id="GO:0005524">
    <property type="term" value="F:ATP binding"/>
    <property type="evidence" value="ECO:0007669"/>
    <property type="project" value="UniProtKB-UniRule"/>
</dbReference>
<dbReference type="GO" id="GO:0006233">
    <property type="term" value="P:dTDP biosynthetic process"/>
    <property type="evidence" value="ECO:0007669"/>
    <property type="project" value="InterPro"/>
</dbReference>
<feature type="domain" description="Thymidylate kinase-like" evidence="12">
    <location>
        <begin position="6"/>
        <end position="196"/>
    </location>
</feature>
<dbReference type="SUPFAM" id="SSF52540">
    <property type="entry name" value="P-loop containing nucleoside triphosphate hydrolases"/>
    <property type="match status" value="1"/>
</dbReference>
<evidence type="ECO:0000256" key="3">
    <source>
        <dbReference type="ARBA" id="ARBA00017144"/>
    </source>
</evidence>
<evidence type="ECO:0000259" key="12">
    <source>
        <dbReference type="Pfam" id="PF02223"/>
    </source>
</evidence>
<dbReference type="PANTHER" id="PTHR10344">
    <property type="entry name" value="THYMIDYLATE KINASE"/>
    <property type="match status" value="1"/>
</dbReference>
<sequence length="212" mass="24040">MIFITLEGIDGSGKTTIAKIVKEKILEKGFDVILTREPGGEEISEAIRNLILDKNNTEMTHWTEALLYIASRKQHIDKKIIPALKSGKIVICDRFMDSTTVYQGYARGIGMAEIDQVQNVVIGSAKPDLTIFFDITPKEAQIRLTSRTRSPDRLDLEDSNFHQTVYEGYQLLISDNTERIKVVDARKSVNEVVQQVEFLINEVIVERLNSKK</sequence>
<dbReference type="EC" id="2.7.4.9" evidence="2 11"/>
<evidence type="ECO:0000256" key="7">
    <source>
        <dbReference type="ARBA" id="ARBA00022777"/>
    </source>
</evidence>
<dbReference type="GO" id="GO:0004798">
    <property type="term" value="F:dTMP kinase activity"/>
    <property type="evidence" value="ECO:0007669"/>
    <property type="project" value="UniProtKB-UniRule"/>
</dbReference>
<dbReference type="EMBL" id="CP031376">
    <property type="protein sequence ID" value="AXK50685.1"/>
    <property type="molecule type" value="Genomic_DNA"/>
</dbReference>
<dbReference type="GO" id="GO:0005829">
    <property type="term" value="C:cytosol"/>
    <property type="evidence" value="ECO:0007669"/>
    <property type="project" value="TreeGrafter"/>
</dbReference>
<comment type="similarity">
    <text evidence="1 11">Belongs to the thymidylate kinase family.</text>
</comment>
<evidence type="ECO:0000313" key="14">
    <source>
        <dbReference type="Proteomes" id="UP000254792"/>
    </source>
</evidence>
<evidence type="ECO:0000313" key="13">
    <source>
        <dbReference type="EMBL" id="AXK50685.1"/>
    </source>
</evidence>
<gene>
    <name evidence="11 13" type="primary">tmk</name>
    <name evidence="13" type="ORF">SALLE_v1c00090</name>
</gene>
<evidence type="ECO:0000256" key="4">
    <source>
        <dbReference type="ARBA" id="ARBA00022679"/>
    </source>
</evidence>
<evidence type="ECO:0000256" key="5">
    <source>
        <dbReference type="ARBA" id="ARBA00022727"/>
    </source>
</evidence>
<comment type="function">
    <text evidence="10 11">Phosphorylation of dTMP to form dTDP in both de novo and salvage pathways of dTTP synthesis.</text>
</comment>
<evidence type="ECO:0000256" key="9">
    <source>
        <dbReference type="ARBA" id="ARBA00048743"/>
    </source>
</evidence>
<keyword evidence="5 11" id="KW-0545">Nucleotide biosynthesis</keyword>
<dbReference type="RefSeq" id="WP_115557616.1">
    <property type="nucleotide sequence ID" value="NZ_CP031376.1"/>
</dbReference>
<keyword evidence="4 11" id="KW-0808">Transferase</keyword>
<dbReference type="CDD" id="cd01672">
    <property type="entry name" value="TMPK"/>
    <property type="match status" value="1"/>
</dbReference>
<evidence type="ECO:0000256" key="11">
    <source>
        <dbReference type="HAMAP-Rule" id="MF_00165"/>
    </source>
</evidence>
<dbReference type="InterPro" id="IPR039430">
    <property type="entry name" value="Thymidylate_kin-like_dom"/>
</dbReference>
<name>A0A345Z256_9MOLU</name>
<organism evidence="13 14">
    <name type="scientific">Spiroplasma alleghenense</name>
    <dbReference type="NCBI Taxonomy" id="216931"/>
    <lineage>
        <taxon>Bacteria</taxon>
        <taxon>Bacillati</taxon>
        <taxon>Mycoplasmatota</taxon>
        <taxon>Mollicutes</taxon>
        <taxon>Entomoplasmatales</taxon>
        <taxon>Spiroplasmataceae</taxon>
        <taxon>Spiroplasma</taxon>
    </lineage>
</organism>
<protein>
    <recommendedName>
        <fullName evidence="3 11">Thymidylate kinase</fullName>
        <ecNumber evidence="2 11">2.7.4.9</ecNumber>
    </recommendedName>
    <alternativeName>
        <fullName evidence="11">dTMP kinase</fullName>
    </alternativeName>
</protein>
<keyword evidence="7 11" id="KW-0418">Kinase</keyword>